<dbReference type="Pfam" id="PF12796">
    <property type="entry name" value="Ank_2"/>
    <property type="match status" value="2"/>
</dbReference>
<dbReference type="SUPFAM" id="SSF48403">
    <property type="entry name" value="Ankyrin repeat"/>
    <property type="match status" value="1"/>
</dbReference>
<dbReference type="InterPro" id="IPR002110">
    <property type="entry name" value="Ankyrin_rpt"/>
</dbReference>
<keyword evidence="1" id="KW-0677">Repeat</keyword>
<dbReference type="PANTHER" id="PTHR23206">
    <property type="entry name" value="MASK PROTEIN"/>
    <property type="match status" value="1"/>
</dbReference>
<evidence type="ECO:0000256" key="1">
    <source>
        <dbReference type="ARBA" id="ARBA00022737"/>
    </source>
</evidence>
<sequence>MKTAALVSCHPAPRSLRVKAIGALIVGLHLSMPALAASQDDLFNAAKLGDAKEIAQEVARGADPNLADAAGNTLLITAAREEQPKVVAELIKQRGIKLDARNAAGDSALMLASLRGYTEVVELLLKAGAQFNHDGWNPLLYAAFEGRVSIVEMLLARGANPDALAPNRSTPLMFAARNGHEDVVVRLLKAGANVDLKNDQNETADSWAAKYRNTDIAELIQAERKARAGRAK</sequence>
<feature type="chain" id="PRO_5047204804" description="Ankyrin repeat domain-containing protein" evidence="4">
    <location>
        <begin position="37"/>
        <end position="232"/>
    </location>
</feature>
<evidence type="ECO:0000313" key="5">
    <source>
        <dbReference type="EMBL" id="GLT21315.1"/>
    </source>
</evidence>
<dbReference type="RefSeq" id="WP_284186768.1">
    <property type="nucleotide sequence ID" value="NZ_BSPX01000006.1"/>
</dbReference>
<dbReference type="InterPro" id="IPR036770">
    <property type="entry name" value="Ankyrin_rpt-contain_sf"/>
</dbReference>
<dbReference type="InterPro" id="IPR051631">
    <property type="entry name" value="Ankyrin-KH/SAM_domain"/>
</dbReference>
<protein>
    <recommendedName>
        <fullName evidence="7">Ankyrin repeat domain-containing protein</fullName>
    </recommendedName>
</protein>
<feature type="repeat" description="ANK" evidence="3">
    <location>
        <begin position="134"/>
        <end position="166"/>
    </location>
</feature>
<dbReference type="Proteomes" id="UP001157167">
    <property type="component" value="Unassembled WGS sequence"/>
</dbReference>
<keyword evidence="6" id="KW-1185">Reference proteome</keyword>
<accession>A0ABQ6F924</accession>
<dbReference type="SMART" id="SM00248">
    <property type="entry name" value="ANK"/>
    <property type="match status" value="4"/>
</dbReference>
<organism evidence="5 6">
    <name type="scientific">Zoogloea oryzae</name>
    <dbReference type="NCBI Taxonomy" id="310767"/>
    <lineage>
        <taxon>Bacteria</taxon>
        <taxon>Pseudomonadati</taxon>
        <taxon>Pseudomonadota</taxon>
        <taxon>Betaproteobacteria</taxon>
        <taxon>Rhodocyclales</taxon>
        <taxon>Zoogloeaceae</taxon>
        <taxon>Zoogloea</taxon>
    </lineage>
</organism>
<gene>
    <name evidence="5" type="ORF">GCM10007933_07670</name>
</gene>
<keyword evidence="4" id="KW-0732">Signal</keyword>
<evidence type="ECO:0000256" key="2">
    <source>
        <dbReference type="ARBA" id="ARBA00023043"/>
    </source>
</evidence>
<keyword evidence="2 3" id="KW-0040">ANK repeat</keyword>
<feature type="signal peptide" evidence="4">
    <location>
        <begin position="1"/>
        <end position="36"/>
    </location>
</feature>
<proteinExistence type="predicted"/>
<dbReference type="PANTHER" id="PTHR23206:SF8">
    <property type="entry name" value="ANKYRIN REPEAT AND KH DOMAIN-CONTAINING 1"/>
    <property type="match status" value="1"/>
</dbReference>
<evidence type="ECO:0000313" key="6">
    <source>
        <dbReference type="Proteomes" id="UP001157167"/>
    </source>
</evidence>
<reference evidence="6" key="1">
    <citation type="journal article" date="2019" name="Int. J. Syst. Evol. Microbiol.">
        <title>The Global Catalogue of Microorganisms (GCM) 10K type strain sequencing project: providing services to taxonomists for standard genome sequencing and annotation.</title>
        <authorList>
            <consortium name="The Broad Institute Genomics Platform"/>
            <consortium name="The Broad Institute Genome Sequencing Center for Infectious Disease"/>
            <person name="Wu L."/>
            <person name="Ma J."/>
        </authorList>
    </citation>
    <scope>NUCLEOTIDE SEQUENCE [LARGE SCALE GENOMIC DNA]</scope>
    <source>
        <strain evidence="6">NBRC 102407</strain>
    </source>
</reference>
<feature type="repeat" description="ANK" evidence="3">
    <location>
        <begin position="167"/>
        <end position="199"/>
    </location>
</feature>
<dbReference type="EMBL" id="BSPX01000006">
    <property type="protein sequence ID" value="GLT21315.1"/>
    <property type="molecule type" value="Genomic_DNA"/>
</dbReference>
<evidence type="ECO:0000256" key="4">
    <source>
        <dbReference type="SAM" id="SignalP"/>
    </source>
</evidence>
<name>A0ABQ6F924_9RHOO</name>
<comment type="caution">
    <text evidence="5">The sequence shown here is derived from an EMBL/GenBank/DDBJ whole genome shotgun (WGS) entry which is preliminary data.</text>
</comment>
<evidence type="ECO:0008006" key="7">
    <source>
        <dbReference type="Google" id="ProtNLM"/>
    </source>
</evidence>
<dbReference type="PROSITE" id="PS50088">
    <property type="entry name" value="ANK_REPEAT"/>
    <property type="match status" value="3"/>
</dbReference>
<evidence type="ECO:0000256" key="3">
    <source>
        <dbReference type="PROSITE-ProRule" id="PRU00023"/>
    </source>
</evidence>
<feature type="repeat" description="ANK" evidence="3">
    <location>
        <begin position="104"/>
        <end position="132"/>
    </location>
</feature>
<dbReference type="PROSITE" id="PS50297">
    <property type="entry name" value="ANK_REP_REGION"/>
    <property type="match status" value="3"/>
</dbReference>
<dbReference type="Gene3D" id="1.25.40.20">
    <property type="entry name" value="Ankyrin repeat-containing domain"/>
    <property type="match status" value="2"/>
</dbReference>